<feature type="region of interest" description="Disordered" evidence="11">
    <location>
        <begin position="1"/>
        <end position="54"/>
    </location>
</feature>
<keyword evidence="3" id="KW-0813">Transport</keyword>
<evidence type="ECO:0000259" key="13">
    <source>
        <dbReference type="PROSITE" id="PS50850"/>
    </source>
</evidence>
<evidence type="ECO:0000256" key="8">
    <source>
        <dbReference type="ARBA" id="ARBA00022989"/>
    </source>
</evidence>
<dbReference type="InterPro" id="IPR036259">
    <property type="entry name" value="MFS_trans_sf"/>
</dbReference>
<comment type="similarity">
    <text evidence="2">Belongs to the peptidase S10 family.</text>
</comment>
<sequence>MPRIRYIDTEPGRNATTVSPGYDAEETGDLAPDHDAEKAGGLASRPKTPSVDVSGKKRESQILIVEDVISRPDVTLASFADLDIRKINRRIDLRLLPVVALLNFLSFLDRTAIGNARIQGMEKDLGVSGGQFNLALTVFFFTYSIFEIPSNVVLKRLRPSIWLPAIMVAWGIVTTLTGLVQGYHGLIAVRLFLGATEAGLVPGVAYYLTMWYPRYEVQSRQAYFFIGISLASGVGGFFAFAIEHMDGVAGLASWRWLFIIEGIISVVVAVGAYCVMCDFPATAKFLTPAERAFVAYRLKYDGMNDGVEGGMRIPQTDKRGWKYVKPVFTDPTVYLLMVTQICFVATVYGVSLSMPKVIKAMGYKTTTAQLMTMPPYFTAAAFTIGMAYVCDHYKRRIPFILGCYAVAILGFGLCASGGGPHRTYAGIFIAACGIFPVNPCALALTTNNLAGEYKRAVGLPFILMFAVFGGAIASNFFRTRDSPKFVFGFSVLLAYIAAFPIARAQYPPPASYDNILTSPVNPKVTVSYKQPANGTCTTAFSTQKQYTGYIELPPYTLAPIQQNYSINTFFWFVEARQIPESAPLTIWLNGGPGSSSMFGMFNEVGPCEVVQKTDGSYGTQMRAFGWDRASNILFIDQPNLVGFSYDVATNLSVDLITGQYDQPLDRPKTGLAASVTLNGTFPSIGPYQTSANTTEIAAVATWHFLQTWLSTFKQYNPATRPNVTTPNSDEPAGVSLFTESYGGKYGPVFASYFEEQNDAIASGTLSSATTLPIRVQSVGIMNGIVDDLIQDYYYPLFAFNNTYGVDIISQTQQLNALNDYNNDCVPAINACRMAEGTDLHGDDDNANRLCRIAQTTCSQLTALIGPSQYYPYDIRQKEPTPDPSAAYQEYMNNASVLESIGARVNYTESNQNVFDAFVSTGDTVRGGMIQDLADLLKRGVRVALVYGDADYLCNWMGGQAVAFAIADALSNSTSPASLDASGASQPLTYSAGFAKAGYADIVVNDSYVGGAVRQYGNLSFSRIYDAGHFIPYYQPETAFQVFARVLFGRDLSFGQEVDLKTFASNGTANSTYVNRIPDPPKSTCWLRSWNSSCGQDDIEAMSNGEGVVEFGIFYQDADDVVRPSKTVEAGIPGSPMNAPSRSSGTKVDQGTSSSSVALTGFYTATGTPKPKKGAAAKMELSLGCGITGLALVTVGMML</sequence>
<gene>
    <name evidence="14" type="ORF">TI39_contig5832g00028</name>
</gene>
<dbReference type="InterPro" id="IPR001563">
    <property type="entry name" value="Peptidase_S10"/>
</dbReference>
<comment type="subcellular location">
    <subcellularLocation>
        <location evidence="1">Membrane</location>
        <topology evidence="1">Multi-pass membrane protein</topology>
    </subcellularLocation>
</comment>
<feature type="transmembrane region" description="Helical" evidence="12">
    <location>
        <begin position="133"/>
        <end position="154"/>
    </location>
</feature>
<reference evidence="14 15" key="1">
    <citation type="submission" date="2015-03" db="EMBL/GenBank/DDBJ databases">
        <title>RNA-seq based gene annotation and comparative genomics of four Zymoseptoria species reveal species-specific pathogenicity related genes and transposable element activity.</title>
        <authorList>
            <person name="Grandaubert J."/>
            <person name="Bhattacharyya A."/>
            <person name="Stukenbrock E.H."/>
        </authorList>
    </citation>
    <scope>NUCLEOTIDE SEQUENCE [LARGE SCALE GENOMIC DNA]</scope>
    <source>
        <strain evidence="14 15">Zb18110</strain>
    </source>
</reference>
<dbReference type="GO" id="GO:0004185">
    <property type="term" value="F:serine-type carboxypeptidase activity"/>
    <property type="evidence" value="ECO:0007669"/>
    <property type="project" value="InterPro"/>
</dbReference>
<dbReference type="Proteomes" id="UP000033647">
    <property type="component" value="Unassembled WGS sequence"/>
</dbReference>
<evidence type="ECO:0000256" key="4">
    <source>
        <dbReference type="ARBA" id="ARBA00022645"/>
    </source>
</evidence>
<name>A0A0F4G5R9_9PEZI</name>
<evidence type="ECO:0000256" key="6">
    <source>
        <dbReference type="ARBA" id="ARBA00022692"/>
    </source>
</evidence>
<dbReference type="Pfam" id="PF07690">
    <property type="entry name" value="MFS_1"/>
    <property type="match status" value="1"/>
</dbReference>
<feature type="transmembrane region" description="Helical" evidence="12">
    <location>
        <begin position="222"/>
        <end position="242"/>
    </location>
</feature>
<feature type="transmembrane region" description="Helical" evidence="12">
    <location>
        <begin position="397"/>
        <end position="418"/>
    </location>
</feature>
<accession>A0A0F4G5R9</accession>
<evidence type="ECO:0000256" key="3">
    <source>
        <dbReference type="ARBA" id="ARBA00022448"/>
    </source>
</evidence>
<dbReference type="FunFam" id="1.20.1250.20:FF:000034">
    <property type="entry name" value="MFS general substrate transporter"/>
    <property type="match status" value="1"/>
</dbReference>
<dbReference type="SUPFAM" id="SSF53474">
    <property type="entry name" value="alpha/beta-Hydrolases"/>
    <property type="match status" value="1"/>
</dbReference>
<dbReference type="EMBL" id="LAFY01005787">
    <property type="protein sequence ID" value="KJX92678.1"/>
    <property type="molecule type" value="Genomic_DNA"/>
</dbReference>
<evidence type="ECO:0000256" key="10">
    <source>
        <dbReference type="ARBA" id="ARBA00023180"/>
    </source>
</evidence>
<evidence type="ECO:0000256" key="12">
    <source>
        <dbReference type="SAM" id="Phobius"/>
    </source>
</evidence>
<dbReference type="PANTHER" id="PTHR43791:SF18">
    <property type="entry name" value="NICOTINIC ACID TRANSPORTER TNA1, PUTATIVE (AFU_ORTHOLOGUE AFUA_3G03820)-RELATED"/>
    <property type="match status" value="1"/>
</dbReference>
<keyword evidence="15" id="KW-1185">Reference proteome</keyword>
<keyword evidence="5" id="KW-0645">Protease</keyword>
<dbReference type="SUPFAM" id="SSF103473">
    <property type="entry name" value="MFS general substrate transporter"/>
    <property type="match status" value="1"/>
</dbReference>
<comment type="caution">
    <text evidence="14">The sequence shown here is derived from an EMBL/GenBank/DDBJ whole genome shotgun (WGS) entry which is preliminary data.</text>
</comment>
<dbReference type="PRINTS" id="PR00724">
    <property type="entry name" value="CRBOXYPTASEC"/>
</dbReference>
<feature type="transmembrane region" description="Helical" evidence="12">
    <location>
        <begin position="254"/>
        <end position="276"/>
    </location>
</feature>
<feature type="transmembrane region" description="Helical" evidence="12">
    <location>
        <begin position="373"/>
        <end position="390"/>
    </location>
</feature>
<dbReference type="InterPro" id="IPR011701">
    <property type="entry name" value="MFS"/>
</dbReference>
<dbReference type="PANTHER" id="PTHR43791">
    <property type="entry name" value="PERMEASE-RELATED"/>
    <property type="match status" value="1"/>
</dbReference>
<feature type="compositionally biased region" description="Polar residues" evidence="11">
    <location>
        <begin position="1137"/>
        <end position="1152"/>
    </location>
</feature>
<dbReference type="Gene3D" id="1.20.1250.20">
    <property type="entry name" value="MFS general substrate transporter like domains"/>
    <property type="match status" value="2"/>
</dbReference>
<keyword evidence="6 12" id="KW-0812">Transmembrane</keyword>
<dbReference type="AlphaFoldDB" id="A0A0F4G5R9"/>
<protein>
    <recommendedName>
        <fullName evidence="13">Major facilitator superfamily (MFS) profile domain-containing protein</fullName>
    </recommendedName>
</protein>
<evidence type="ECO:0000313" key="15">
    <source>
        <dbReference type="Proteomes" id="UP000033647"/>
    </source>
</evidence>
<feature type="transmembrane region" description="Helical" evidence="12">
    <location>
        <begin position="161"/>
        <end position="181"/>
    </location>
</feature>
<feature type="transmembrane region" description="Helical" evidence="12">
    <location>
        <begin position="95"/>
        <end position="113"/>
    </location>
</feature>
<keyword evidence="9 12" id="KW-0472">Membrane</keyword>
<dbReference type="Gene3D" id="3.40.50.1820">
    <property type="entry name" value="alpha/beta hydrolase"/>
    <property type="match status" value="1"/>
</dbReference>
<feature type="compositionally biased region" description="Basic and acidic residues" evidence="11">
    <location>
        <begin position="1"/>
        <end position="11"/>
    </location>
</feature>
<keyword evidence="4" id="KW-0121">Carboxypeptidase</keyword>
<dbReference type="GO" id="GO:0022857">
    <property type="term" value="F:transmembrane transporter activity"/>
    <property type="evidence" value="ECO:0007669"/>
    <property type="project" value="InterPro"/>
</dbReference>
<dbReference type="InterPro" id="IPR033124">
    <property type="entry name" value="Ser_caboxypep_his_AS"/>
</dbReference>
<keyword evidence="10" id="KW-0325">Glycoprotein</keyword>
<keyword evidence="8 12" id="KW-1133">Transmembrane helix</keyword>
<evidence type="ECO:0000256" key="7">
    <source>
        <dbReference type="ARBA" id="ARBA00022801"/>
    </source>
</evidence>
<organism evidence="14 15">
    <name type="scientific">Zymoseptoria brevis</name>
    <dbReference type="NCBI Taxonomy" id="1047168"/>
    <lineage>
        <taxon>Eukaryota</taxon>
        <taxon>Fungi</taxon>
        <taxon>Dikarya</taxon>
        <taxon>Ascomycota</taxon>
        <taxon>Pezizomycotina</taxon>
        <taxon>Dothideomycetes</taxon>
        <taxon>Dothideomycetidae</taxon>
        <taxon>Mycosphaerellales</taxon>
        <taxon>Mycosphaerellaceae</taxon>
        <taxon>Zymoseptoria</taxon>
    </lineage>
</organism>
<feature type="transmembrane region" description="Helical" evidence="12">
    <location>
        <begin position="485"/>
        <end position="502"/>
    </location>
</feature>
<dbReference type="OrthoDB" id="443318at2759"/>
<feature type="region of interest" description="Disordered" evidence="11">
    <location>
        <begin position="1128"/>
        <end position="1152"/>
    </location>
</feature>
<evidence type="ECO:0000256" key="5">
    <source>
        <dbReference type="ARBA" id="ARBA00022670"/>
    </source>
</evidence>
<proteinExistence type="inferred from homology"/>
<dbReference type="MEROPS" id="S10.016"/>
<dbReference type="Pfam" id="PF00450">
    <property type="entry name" value="Peptidase_S10"/>
    <property type="match status" value="1"/>
</dbReference>
<dbReference type="PROSITE" id="PS50850">
    <property type="entry name" value="MFS"/>
    <property type="match status" value="1"/>
</dbReference>
<dbReference type="PROSITE" id="PS00560">
    <property type="entry name" value="CARBOXYPEPT_SER_HIS"/>
    <property type="match status" value="1"/>
</dbReference>
<feature type="transmembrane region" description="Helical" evidence="12">
    <location>
        <begin position="456"/>
        <end position="473"/>
    </location>
</feature>
<evidence type="ECO:0000256" key="1">
    <source>
        <dbReference type="ARBA" id="ARBA00004141"/>
    </source>
</evidence>
<evidence type="ECO:0000256" key="9">
    <source>
        <dbReference type="ARBA" id="ARBA00023136"/>
    </source>
</evidence>
<feature type="domain" description="Major facilitator superfamily (MFS) profile" evidence="13">
    <location>
        <begin position="95"/>
        <end position="506"/>
    </location>
</feature>
<feature type="transmembrane region" description="Helical" evidence="12">
    <location>
        <begin position="332"/>
        <end position="353"/>
    </location>
</feature>
<dbReference type="GO" id="GO:0006508">
    <property type="term" value="P:proteolysis"/>
    <property type="evidence" value="ECO:0007669"/>
    <property type="project" value="UniProtKB-KW"/>
</dbReference>
<evidence type="ECO:0000256" key="2">
    <source>
        <dbReference type="ARBA" id="ARBA00009431"/>
    </source>
</evidence>
<evidence type="ECO:0000256" key="11">
    <source>
        <dbReference type="SAM" id="MobiDB-lite"/>
    </source>
</evidence>
<dbReference type="GO" id="GO:0016020">
    <property type="term" value="C:membrane"/>
    <property type="evidence" value="ECO:0007669"/>
    <property type="project" value="UniProtKB-SubCell"/>
</dbReference>
<keyword evidence="7" id="KW-0378">Hydrolase</keyword>
<dbReference type="InterPro" id="IPR029058">
    <property type="entry name" value="AB_hydrolase_fold"/>
</dbReference>
<dbReference type="InterPro" id="IPR020846">
    <property type="entry name" value="MFS_dom"/>
</dbReference>
<feature type="transmembrane region" description="Helical" evidence="12">
    <location>
        <begin position="187"/>
        <end position="210"/>
    </location>
</feature>
<evidence type="ECO:0000313" key="14">
    <source>
        <dbReference type="EMBL" id="KJX92678.1"/>
    </source>
</evidence>